<evidence type="ECO:0000313" key="9">
    <source>
        <dbReference type="EMBL" id="SHJ16690.1"/>
    </source>
</evidence>
<evidence type="ECO:0000256" key="6">
    <source>
        <dbReference type="ARBA" id="ARBA00022683"/>
    </source>
</evidence>
<dbReference type="STRING" id="1121302.SAMN02745163_01470"/>
<name>A0A1M6H3D1_9CLOT</name>
<dbReference type="GO" id="GO:0016301">
    <property type="term" value="F:kinase activity"/>
    <property type="evidence" value="ECO:0007669"/>
    <property type="project" value="UniProtKB-KW"/>
</dbReference>
<keyword evidence="4" id="KW-0762">Sugar transport</keyword>
<dbReference type="InterPro" id="IPR036662">
    <property type="entry name" value="PTS_EIIA_man-typ_sf"/>
</dbReference>
<dbReference type="NCBIfam" id="NF040761">
    <property type="entry name" value="AgaF"/>
    <property type="match status" value="1"/>
</dbReference>
<dbReference type="SUPFAM" id="SSF53062">
    <property type="entry name" value="PTS system fructose IIA component-like"/>
    <property type="match status" value="1"/>
</dbReference>
<sequence length="142" mass="15217">MVGIIVTGHGNFATGLLSSMKLIAGEQQNVVGIDFTEQDTTETLEEKLVTAVSNFESDVLMLCDLAGGSPFRVAALLKNSTTNKNIEVISGTNLPMLLETALMSNGMKLYELASFAINSGNEGIAKFENKKREVIEDESDGI</sequence>
<evidence type="ECO:0000256" key="1">
    <source>
        <dbReference type="ARBA" id="ARBA00004496"/>
    </source>
</evidence>
<feature type="domain" description="PTS EIIA type-4" evidence="8">
    <location>
        <begin position="1"/>
        <end position="124"/>
    </location>
</feature>
<evidence type="ECO:0000256" key="5">
    <source>
        <dbReference type="ARBA" id="ARBA00022679"/>
    </source>
</evidence>
<organism evidence="9 10">
    <name type="scientific">Clostridium cavendishii DSM 21758</name>
    <dbReference type="NCBI Taxonomy" id="1121302"/>
    <lineage>
        <taxon>Bacteria</taxon>
        <taxon>Bacillati</taxon>
        <taxon>Bacillota</taxon>
        <taxon>Clostridia</taxon>
        <taxon>Eubacteriales</taxon>
        <taxon>Clostridiaceae</taxon>
        <taxon>Clostridium</taxon>
    </lineage>
</organism>
<dbReference type="Gene3D" id="3.40.50.510">
    <property type="entry name" value="Phosphotransferase system, mannose-type IIA component"/>
    <property type="match status" value="1"/>
</dbReference>
<keyword evidence="6" id="KW-0598">Phosphotransferase system</keyword>
<proteinExistence type="predicted"/>
<dbReference type="OrthoDB" id="9799827at2"/>
<dbReference type="GO" id="GO:0009401">
    <property type="term" value="P:phosphoenolpyruvate-dependent sugar phosphotransferase system"/>
    <property type="evidence" value="ECO:0007669"/>
    <property type="project" value="UniProtKB-KW"/>
</dbReference>
<dbReference type="PANTHER" id="PTHR33799">
    <property type="entry name" value="PTS PERMEASE-RELATED-RELATED"/>
    <property type="match status" value="1"/>
</dbReference>
<keyword evidence="10" id="KW-1185">Reference proteome</keyword>
<dbReference type="Proteomes" id="UP000184310">
    <property type="component" value="Unassembled WGS sequence"/>
</dbReference>
<dbReference type="InterPro" id="IPR004701">
    <property type="entry name" value="PTS_EIIA_man-typ"/>
</dbReference>
<keyword evidence="3" id="KW-0963">Cytoplasm</keyword>
<gene>
    <name evidence="9" type="ORF">SAMN02745163_01470</name>
</gene>
<evidence type="ECO:0000313" key="10">
    <source>
        <dbReference type="Proteomes" id="UP000184310"/>
    </source>
</evidence>
<dbReference type="InterPro" id="IPR033887">
    <property type="entry name" value="PTS_IIA_man"/>
</dbReference>
<evidence type="ECO:0000256" key="7">
    <source>
        <dbReference type="ARBA" id="ARBA00022777"/>
    </source>
</evidence>
<comment type="subcellular location">
    <subcellularLocation>
        <location evidence="1">Cytoplasm</location>
    </subcellularLocation>
</comment>
<dbReference type="Pfam" id="PF03610">
    <property type="entry name" value="EIIA-man"/>
    <property type="match status" value="1"/>
</dbReference>
<reference evidence="9 10" key="1">
    <citation type="submission" date="2016-11" db="EMBL/GenBank/DDBJ databases">
        <authorList>
            <person name="Jaros S."/>
            <person name="Januszkiewicz K."/>
            <person name="Wedrychowicz H."/>
        </authorList>
    </citation>
    <scope>NUCLEOTIDE SEQUENCE [LARGE SCALE GENOMIC DNA]</scope>
    <source>
        <strain evidence="9 10">DSM 21758</strain>
    </source>
</reference>
<evidence type="ECO:0000256" key="4">
    <source>
        <dbReference type="ARBA" id="ARBA00022597"/>
    </source>
</evidence>
<dbReference type="GO" id="GO:0016020">
    <property type="term" value="C:membrane"/>
    <property type="evidence" value="ECO:0007669"/>
    <property type="project" value="InterPro"/>
</dbReference>
<evidence type="ECO:0000256" key="3">
    <source>
        <dbReference type="ARBA" id="ARBA00022490"/>
    </source>
</evidence>
<keyword evidence="7" id="KW-0418">Kinase</keyword>
<dbReference type="AlphaFoldDB" id="A0A1M6H3D1"/>
<dbReference type="PROSITE" id="PS51096">
    <property type="entry name" value="PTS_EIIA_TYPE_4"/>
    <property type="match status" value="1"/>
</dbReference>
<protein>
    <submittedName>
        <fullName evidence="9">PTS system, N-acetylgalactosamine-specific IIA component</fullName>
    </submittedName>
</protein>
<evidence type="ECO:0000256" key="2">
    <source>
        <dbReference type="ARBA" id="ARBA00022448"/>
    </source>
</evidence>
<evidence type="ECO:0000259" key="8">
    <source>
        <dbReference type="PROSITE" id="PS51096"/>
    </source>
</evidence>
<dbReference type="RefSeq" id="WP_072986025.1">
    <property type="nucleotide sequence ID" value="NZ_FQZB01000006.1"/>
</dbReference>
<keyword evidence="2" id="KW-0813">Transport</keyword>
<dbReference type="PANTHER" id="PTHR33799:SF1">
    <property type="entry name" value="PTS SYSTEM MANNOSE-SPECIFIC EIIAB COMPONENT-RELATED"/>
    <property type="match status" value="1"/>
</dbReference>
<dbReference type="CDD" id="cd00006">
    <property type="entry name" value="PTS_IIA_man"/>
    <property type="match status" value="1"/>
</dbReference>
<accession>A0A1M6H3D1</accession>
<dbReference type="InterPro" id="IPR051471">
    <property type="entry name" value="Bacterial_PTS_sugar_comp"/>
</dbReference>
<dbReference type="EMBL" id="FQZB01000006">
    <property type="protein sequence ID" value="SHJ16690.1"/>
    <property type="molecule type" value="Genomic_DNA"/>
</dbReference>
<keyword evidence="5" id="KW-0808">Transferase</keyword>
<dbReference type="GO" id="GO:0005737">
    <property type="term" value="C:cytoplasm"/>
    <property type="evidence" value="ECO:0007669"/>
    <property type="project" value="UniProtKB-SubCell"/>
</dbReference>